<evidence type="ECO:0000313" key="5">
    <source>
        <dbReference type="EMBL" id="PXF46777.1"/>
    </source>
</evidence>
<dbReference type="PANTHER" id="PTHR10655:SF17">
    <property type="entry name" value="LYSOPHOSPHOLIPASE-LIKE PROTEIN 1"/>
    <property type="match status" value="1"/>
</dbReference>
<dbReference type="InterPro" id="IPR029058">
    <property type="entry name" value="AB_hydrolase_fold"/>
</dbReference>
<dbReference type="Pfam" id="PF02230">
    <property type="entry name" value="Abhydrolase_2"/>
    <property type="match status" value="1"/>
</dbReference>
<keyword evidence="6" id="KW-1185">Reference proteome</keyword>
<dbReference type="PANTHER" id="PTHR10655">
    <property type="entry name" value="LYSOPHOSPHOLIPASE-RELATED"/>
    <property type="match status" value="1"/>
</dbReference>
<feature type="domain" description="Phospholipase/carboxylesterase/thioesterase" evidence="4">
    <location>
        <begin position="210"/>
        <end position="302"/>
    </location>
</feature>
<dbReference type="Proteomes" id="UP000247409">
    <property type="component" value="Unassembled WGS sequence"/>
</dbReference>
<dbReference type="AlphaFoldDB" id="A0A2V3IYL8"/>
<feature type="chain" id="PRO_5015962983" evidence="3">
    <location>
        <begin position="24"/>
        <end position="346"/>
    </location>
</feature>
<keyword evidence="3" id="KW-0732">Signal</keyword>
<dbReference type="Gene3D" id="3.40.50.1820">
    <property type="entry name" value="alpha/beta hydrolase"/>
    <property type="match status" value="1"/>
</dbReference>
<dbReference type="OrthoDB" id="9960at2759"/>
<evidence type="ECO:0000259" key="4">
    <source>
        <dbReference type="Pfam" id="PF02230"/>
    </source>
</evidence>
<evidence type="ECO:0000313" key="6">
    <source>
        <dbReference type="Proteomes" id="UP000247409"/>
    </source>
</evidence>
<evidence type="ECO:0000256" key="1">
    <source>
        <dbReference type="ARBA" id="ARBA00006499"/>
    </source>
</evidence>
<protein>
    <submittedName>
        <fullName evidence="5">Acyl-protein thioesterase 1</fullName>
    </submittedName>
</protein>
<comment type="similarity">
    <text evidence="1">Belongs to the AB hydrolase superfamily. AB hydrolase 2 family.</text>
</comment>
<dbReference type="InterPro" id="IPR050565">
    <property type="entry name" value="LYPA1-2/EST-like"/>
</dbReference>
<evidence type="ECO:0000256" key="2">
    <source>
        <dbReference type="ARBA" id="ARBA00022801"/>
    </source>
</evidence>
<keyword evidence="2" id="KW-0378">Hydrolase</keyword>
<name>A0A2V3IYL8_9FLOR</name>
<dbReference type="GO" id="GO:0008474">
    <property type="term" value="F:palmitoyl-(protein) hydrolase activity"/>
    <property type="evidence" value="ECO:0007669"/>
    <property type="project" value="TreeGrafter"/>
</dbReference>
<dbReference type="STRING" id="448386.A0A2V3IYL8"/>
<dbReference type="GO" id="GO:0005737">
    <property type="term" value="C:cytoplasm"/>
    <property type="evidence" value="ECO:0007669"/>
    <property type="project" value="TreeGrafter"/>
</dbReference>
<dbReference type="GO" id="GO:0052689">
    <property type="term" value="F:carboxylic ester hydrolase activity"/>
    <property type="evidence" value="ECO:0007669"/>
    <property type="project" value="TreeGrafter"/>
</dbReference>
<proteinExistence type="inferred from homology"/>
<gene>
    <name evidence="5" type="ORF">BWQ96_03468</name>
</gene>
<evidence type="ECO:0000256" key="3">
    <source>
        <dbReference type="SAM" id="SignalP"/>
    </source>
</evidence>
<feature type="signal peptide" evidence="3">
    <location>
        <begin position="1"/>
        <end position="23"/>
    </location>
</feature>
<dbReference type="SUPFAM" id="SSF53474">
    <property type="entry name" value="alpha/beta-Hydrolases"/>
    <property type="match status" value="1"/>
</dbReference>
<dbReference type="InterPro" id="IPR003140">
    <property type="entry name" value="PLipase/COase/thioEstase"/>
</dbReference>
<organism evidence="5 6">
    <name type="scientific">Gracilariopsis chorda</name>
    <dbReference type="NCBI Taxonomy" id="448386"/>
    <lineage>
        <taxon>Eukaryota</taxon>
        <taxon>Rhodophyta</taxon>
        <taxon>Florideophyceae</taxon>
        <taxon>Rhodymeniophycidae</taxon>
        <taxon>Gracilariales</taxon>
        <taxon>Gracilariaceae</taxon>
        <taxon>Gracilariopsis</taxon>
    </lineage>
</organism>
<dbReference type="EMBL" id="NBIV01000033">
    <property type="protein sequence ID" value="PXF46777.1"/>
    <property type="molecule type" value="Genomic_DNA"/>
</dbReference>
<accession>A0A2V3IYL8</accession>
<reference evidence="5 6" key="1">
    <citation type="journal article" date="2018" name="Mol. Biol. Evol.">
        <title>Analysis of the draft genome of the red seaweed Gracilariopsis chorda provides insights into genome size evolution in Rhodophyta.</title>
        <authorList>
            <person name="Lee J."/>
            <person name="Yang E.C."/>
            <person name="Graf L."/>
            <person name="Yang J.H."/>
            <person name="Qiu H."/>
            <person name="Zel Zion U."/>
            <person name="Chan C.X."/>
            <person name="Stephens T.G."/>
            <person name="Weber A.P.M."/>
            <person name="Boo G.H."/>
            <person name="Boo S.M."/>
            <person name="Kim K.M."/>
            <person name="Shin Y."/>
            <person name="Jung M."/>
            <person name="Lee S.J."/>
            <person name="Yim H.S."/>
            <person name="Lee J.H."/>
            <person name="Bhattacharya D."/>
            <person name="Yoon H.S."/>
        </authorList>
    </citation>
    <scope>NUCLEOTIDE SEQUENCE [LARGE SCALE GENOMIC DNA]</scope>
    <source>
        <strain evidence="5 6">SKKU-2015</strain>
        <tissue evidence="5">Whole body</tissue>
    </source>
</reference>
<sequence length="346" mass="38433">MASATRFLLALATTLLTFHNTSAFSVKRLLEAYFPCAALRISQPDWTTTYFEPSLLPSSAQNSTLEELAALARDRNFSCFEKVPGTNHTLQCSTSGYTLVPATRPKYAVIFLAGLYRKGFEAAALPIFPLIIQQDPTMFDELIIHYPLIPFRTITFSQFTEPPLTIGRAWFDLLPPPRSTAPEDLLAAQFDRLGLYRAAQRIDFITRAQHCLHGIPTDRVALLGHSLGGFALLETVMSTDLSPAAAITVSGILPRVGDYLRPNTLPYNPSRRSYNLTMVHATEDDVIPFQFGNASAQILQPLFTSLGGGFRFVAPQGFDHFSKIFFQYEGLYPLIAEALRNGFIKN</sequence>
<comment type="caution">
    <text evidence="5">The sequence shown here is derived from an EMBL/GenBank/DDBJ whole genome shotgun (WGS) entry which is preliminary data.</text>
</comment>